<dbReference type="Gene3D" id="3.30.497.10">
    <property type="entry name" value="Antithrombin, subunit I, domain 2"/>
    <property type="match status" value="1"/>
</dbReference>
<feature type="domain" description="Serpin" evidence="5">
    <location>
        <begin position="40"/>
        <end position="403"/>
    </location>
</feature>
<reference evidence="6" key="1">
    <citation type="journal article" date="2017" name="PLoS Pathog.">
        <title>Inhibition of melanization by serpin-5 and serpin-9 promotes baculovirus infection in cotton bollworm Helicoverpa armigera.</title>
        <authorList>
            <person name="Yuan C."/>
            <person name="Xing L."/>
            <person name="Wang M."/>
            <person name="Wang X."/>
            <person name="Yin M."/>
            <person name="Wang Q."/>
            <person name="Hu Z."/>
            <person name="Zou Z."/>
        </authorList>
    </citation>
    <scope>NUCLEOTIDE SEQUENCE</scope>
</reference>
<proteinExistence type="evidence at transcript level"/>
<name>A0A290U612_HELAM</name>
<comment type="similarity">
    <text evidence="3">Belongs to the serpin family.</text>
</comment>
<keyword evidence="2" id="KW-0722">Serine protease inhibitor</keyword>
<dbReference type="PROSITE" id="PS00284">
    <property type="entry name" value="SERPIN"/>
    <property type="match status" value="1"/>
</dbReference>
<evidence type="ECO:0000256" key="2">
    <source>
        <dbReference type="ARBA" id="ARBA00022900"/>
    </source>
</evidence>
<accession>A0A290U612</accession>
<evidence type="ECO:0000256" key="3">
    <source>
        <dbReference type="RuleBase" id="RU000411"/>
    </source>
</evidence>
<protein>
    <submittedName>
        <fullName evidence="6">Serpin-9</fullName>
    </submittedName>
</protein>
<keyword evidence="1" id="KW-0646">Protease inhibitor</keyword>
<keyword evidence="4" id="KW-0732">Signal</keyword>
<dbReference type="InterPro" id="IPR023795">
    <property type="entry name" value="Serpin_CS"/>
</dbReference>
<feature type="chain" id="PRO_5013216765" evidence="4">
    <location>
        <begin position="21"/>
        <end position="406"/>
    </location>
</feature>
<organism evidence="6">
    <name type="scientific">Helicoverpa armigera</name>
    <name type="common">Cotton bollworm</name>
    <name type="synonym">Heliothis armigera</name>
    <dbReference type="NCBI Taxonomy" id="29058"/>
    <lineage>
        <taxon>Eukaryota</taxon>
        <taxon>Metazoa</taxon>
        <taxon>Ecdysozoa</taxon>
        <taxon>Arthropoda</taxon>
        <taxon>Hexapoda</taxon>
        <taxon>Insecta</taxon>
        <taxon>Pterygota</taxon>
        <taxon>Neoptera</taxon>
        <taxon>Endopterygota</taxon>
        <taxon>Lepidoptera</taxon>
        <taxon>Glossata</taxon>
        <taxon>Ditrysia</taxon>
        <taxon>Noctuoidea</taxon>
        <taxon>Noctuidae</taxon>
        <taxon>Heliothinae</taxon>
        <taxon>Helicoverpa</taxon>
    </lineage>
</organism>
<dbReference type="EMBL" id="KY680239">
    <property type="protein sequence ID" value="ATD13320.1"/>
    <property type="molecule type" value="mRNA"/>
</dbReference>
<feature type="signal peptide" evidence="4">
    <location>
        <begin position="1"/>
        <end position="20"/>
    </location>
</feature>
<dbReference type="RefSeq" id="XP_049705812.2">
    <property type="nucleotide sequence ID" value="XM_049849855.2"/>
</dbReference>
<dbReference type="OrthoDB" id="9440847at2759"/>
<dbReference type="InterPro" id="IPR042185">
    <property type="entry name" value="Serpin_sf_2"/>
</dbReference>
<evidence type="ECO:0000259" key="5">
    <source>
        <dbReference type="SMART" id="SM00093"/>
    </source>
</evidence>
<dbReference type="CDD" id="cd19598">
    <property type="entry name" value="serpin77Ba-like_insects"/>
    <property type="match status" value="1"/>
</dbReference>
<dbReference type="InterPro" id="IPR036186">
    <property type="entry name" value="Serpin_sf"/>
</dbReference>
<dbReference type="SMART" id="SM00093">
    <property type="entry name" value="SERPIN"/>
    <property type="match status" value="1"/>
</dbReference>
<dbReference type="PANTHER" id="PTHR11461:SF367">
    <property type="entry name" value="GH21475P-RELATED"/>
    <property type="match status" value="1"/>
</dbReference>
<dbReference type="InterPro" id="IPR000215">
    <property type="entry name" value="Serpin_fam"/>
</dbReference>
<dbReference type="Gene3D" id="2.30.39.10">
    <property type="entry name" value="Alpha-1-antitrypsin, domain 1"/>
    <property type="match status" value="1"/>
</dbReference>
<evidence type="ECO:0000256" key="1">
    <source>
        <dbReference type="ARBA" id="ARBA00022690"/>
    </source>
</evidence>
<sequence>MARHGIIFLFLTALIPLISGQCDLKTATPFFKRAVYEFTLDLVGRINQETESHFVSSALSPWTLLSAMSLGASDTSLQEIKEVIKLHPHKCFNNLYFQLVNQVTMKPSNPTASMLERSSTIFLDDTLYVKQSFFDAIAKVGICDAAIVSFADATVTAAVINEHVRSVTNEAIDEIVTSGDLVNILIVMIDALYFKGAWKIPFPYEDTEYSAFYNDLGQQIGDANLMYVSGAFNMTSVPQISAKVLELPYGDESRYSMLIFLPDKEVSVTTMIEKMKYISVSSVFILFEQHRPRTVAVQIPRFKISSDLNNLKELLIDMGLRTLFDPTQASFPGISDYQMSLSNFIQKADIEVTEDGTVAAAATAALFESRMLPEQFVANKPFMFMIVDRILHVPIFTGAYSKPSDF</sequence>
<dbReference type="PANTHER" id="PTHR11461">
    <property type="entry name" value="SERINE PROTEASE INHIBITOR, SERPIN"/>
    <property type="match status" value="1"/>
</dbReference>
<evidence type="ECO:0000256" key="4">
    <source>
        <dbReference type="SAM" id="SignalP"/>
    </source>
</evidence>
<dbReference type="KEGG" id="haw:126056522"/>
<dbReference type="GO" id="GO:0005615">
    <property type="term" value="C:extracellular space"/>
    <property type="evidence" value="ECO:0007669"/>
    <property type="project" value="InterPro"/>
</dbReference>
<dbReference type="SUPFAM" id="SSF56574">
    <property type="entry name" value="Serpins"/>
    <property type="match status" value="1"/>
</dbReference>
<evidence type="ECO:0000313" key="6">
    <source>
        <dbReference type="EMBL" id="ATD13320.1"/>
    </source>
</evidence>
<dbReference type="GeneID" id="126056522"/>
<dbReference type="InterPro" id="IPR042178">
    <property type="entry name" value="Serpin_sf_1"/>
</dbReference>
<dbReference type="AlphaFoldDB" id="A0A290U612"/>
<dbReference type="Pfam" id="PF00079">
    <property type="entry name" value="Serpin"/>
    <property type="match status" value="1"/>
</dbReference>
<dbReference type="InterPro" id="IPR023796">
    <property type="entry name" value="Serpin_dom"/>
</dbReference>
<dbReference type="GO" id="GO:0004867">
    <property type="term" value="F:serine-type endopeptidase inhibitor activity"/>
    <property type="evidence" value="ECO:0007669"/>
    <property type="project" value="UniProtKB-KW"/>
</dbReference>